<organism evidence="14 15">
    <name type="scientific">Sagittula salina</name>
    <dbReference type="NCBI Taxonomy" id="2820268"/>
    <lineage>
        <taxon>Bacteria</taxon>
        <taxon>Pseudomonadati</taxon>
        <taxon>Pseudomonadota</taxon>
        <taxon>Alphaproteobacteria</taxon>
        <taxon>Rhodobacterales</taxon>
        <taxon>Roseobacteraceae</taxon>
        <taxon>Sagittula</taxon>
    </lineage>
</organism>
<evidence type="ECO:0000256" key="7">
    <source>
        <dbReference type="ARBA" id="ARBA00022777"/>
    </source>
</evidence>
<dbReference type="AlphaFoldDB" id="A0A940MQ67"/>
<dbReference type="SUPFAM" id="SSF47384">
    <property type="entry name" value="Homodimeric domain of signal transducing histidine kinase"/>
    <property type="match status" value="1"/>
</dbReference>
<dbReference type="InterPro" id="IPR036097">
    <property type="entry name" value="HisK_dim/P_sf"/>
</dbReference>
<dbReference type="Gene3D" id="6.10.340.10">
    <property type="match status" value="1"/>
</dbReference>
<gene>
    <name evidence="14" type="ORF">J5474_13130</name>
</gene>
<evidence type="ECO:0000259" key="12">
    <source>
        <dbReference type="PROSITE" id="PS50109"/>
    </source>
</evidence>
<evidence type="ECO:0000256" key="9">
    <source>
        <dbReference type="ARBA" id="ARBA00023012"/>
    </source>
</evidence>
<keyword evidence="8 11" id="KW-1133">Transmembrane helix</keyword>
<dbReference type="PANTHER" id="PTHR45436:SF5">
    <property type="entry name" value="SENSOR HISTIDINE KINASE TRCS"/>
    <property type="match status" value="1"/>
</dbReference>
<evidence type="ECO:0000313" key="14">
    <source>
        <dbReference type="EMBL" id="MBP0483429.1"/>
    </source>
</evidence>
<evidence type="ECO:0000256" key="11">
    <source>
        <dbReference type="SAM" id="Phobius"/>
    </source>
</evidence>
<evidence type="ECO:0000256" key="10">
    <source>
        <dbReference type="ARBA" id="ARBA00023136"/>
    </source>
</evidence>
<feature type="transmembrane region" description="Helical" evidence="11">
    <location>
        <begin position="269"/>
        <end position="288"/>
    </location>
</feature>
<keyword evidence="4" id="KW-0597">Phosphoprotein</keyword>
<keyword evidence="5" id="KW-0808">Transferase</keyword>
<dbReference type="PROSITE" id="PS50109">
    <property type="entry name" value="HIS_KIN"/>
    <property type="match status" value="1"/>
</dbReference>
<dbReference type="SUPFAM" id="SSF55874">
    <property type="entry name" value="ATPase domain of HSP90 chaperone/DNA topoisomerase II/histidine kinase"/>
    <property type="match status" value="1"/>
</dbReference>
<evidence type="ECO:0000256" key="2">
    <source>
        <dbReference type="ARBA" id="ARBA00004370"/>
    </source>
</evidence>
<dbReference type="SMART" id="SM00387">
    <property type="entry name" value="HATPase_c"/>
    <property type="match status" value="1"/>
</dbReference>
<comment type="caution">
    <text evidence="14">The sequence shown here is derived from an EMBL/GenBank/DDBJ whole genome shotgun (WGS) entry which is preliminary data.</text>
</comment>
<name>A0A940MQ67_9RHOB</name>
<dbReference type="GO" id="GO:0000155">
    <property type="term" value="F:phosphorelay sensor kinase activity"/>
    <property type="evidence" value="ECO:0007669"/>
    <property type="project" value="InterPro"/>
</dbReference>
<protein>
    <recommendedName>
        <fullName evidence="3">histidine kinase</fullName>
        <ecNumber evidence="3">2.7.13.3</ecNumber>
    </recommendedName>
</protein>
<dbReference type="PANTHER" id="PTHR45436">
    <property type="entry name" value="SENSOR HISTIDINE KINASE YKOH"/>
    <property type="match status" value="1"/>
</dbReference>
<dbReference type="Gene3D" id="1.10.287.130">
    <property type="match status" value="1"/>
</dbReference>
<dbReference type="CDD" id="cd00082">
    <property type="entry name" value="HisKA"/>
    <property type="match status" value="1"/>
</dbReference>
<dbReference type="RefSeq" id="WP_209361376.1">
    <property type="nucleotide sequence ID" value="NZ_JAGISH010000007.1"/>
</dbReference>
<dbReference type="InterPro" id="IPR003594">
    <property type="entry name" value="HATPase_dom"/>
</dbReference>
<evidence type="ECO:0000259" key="13">
    <source>
        <dbReference type="PROSITE" id="PS50885"/>
    </source>
</evidence>
<keyword evidence="15" id="KW-1185">Reference proteome</keyword>
<dbReference type="Pfam" id="PF00512">
    <property type="entry name" value="HisKA"/>
    <property type="match status" value="1"/>
</dbReference>
<evidence type="ECO:0000256" key="4">
    <source>
        <dbReference type="ARBA" id="ARBA00022553"/>
    </source>
</evidence>
<evidence type="ECO:0000256" key="6">
    <source>
        <dbReference type="ARBA" id="ARBA00022692"/>
    </source>
</evidence>
<dbReference type="InterPro" id="IPR050428">
    <property type="entry name" value="TCS_sensor_his_kinase"/>
</dbReference>
<dbReference type="GO" id="GO:0005886">
    <property type="term" value="C:plasma membrane"/>
    <property type="evidence" value="ECO:0007669"/>
    <property type="project" value="TreeGrafter"/>
</dbReference>
<reference evidence="14" key="1">
    <citation type="submission" date="2021-03" db="EMBL/GenBank/DDBJ databases">
        <title>Sagittula salina sp. nov. strain M10.9X isolated from the marine waste.</title>
        <authorList>
            <person name="Satari L."/>
            <person name="Molina-Menor E."/>
            <person name="Vidal-Verdu A."/>
            <person name="Pascual J."/>
            <person name="Pereto J."/>
            <person name="Porcar M."/>
        </authorList>
    </citation>
    <scope>NUCLEOTIDE SEQUENCE</scope>
    <source>
        <strain evidence="14">M10.9X</strain>
    </source>
</reference>
<dbReference type="InterPro" id="IPR036890">
    <property type="entry name" value="HATPase_C_sf"/>
</dbReference>
<dbReference type="PROSITE" id="PS50885">
    <property type="entry name" value="HAMP"/>
    <property type="match status" value="1"/>
</dbReference>
<proteinExistence type="predicted"/>
<evidence type="ECO:0000256" key="5">
    <source>
        <dbReference type="ARBA" id="ARBA00022679"/>
    </source>
</evidence>
<dbReference type="InterPro" id="IPR003660">
    <property type="entry name" value="HAMP_dom"/>
</dbReference>
<dbReference type="EC" id="2.7.13.3" evidence="3"/>
<dbReference type="SMART" id="SM00388">
    <property type="entry name" value="HisKA"/>
    <property type="match status" value="1"/>
</dbReference>
<evidence type="ECO:0000313" key="15">
    <source>
        <dbReference type="Proteomes" id="UP000675940"/>
    </source>
</evidence>
<keyword evidence="7 14" id="KW-0418">Kinase</keyword>
<dbReference type="InterPro" id="IPR005467">
    <property type="entry name" value="His_kinase_dom"/>
</dbReference>
<comment type="subcellular location">
    <subcellularLocation>
        <location evidence="2">Membrane</location>
    </subcellularLocation>
</comment>
<dbReference type="Pfam" id="PF13755">
    <property type="entry name" value="Sensor_TM1"/>
    <property type="match status" value="1"/>
</dbReference>
<keyword evidence="10 11" id="KW-0472">Membrane</keyword>
<feature type="domain" description="HAMP" evidence="13">
    <location>
        <begin position="285"/>
        <end position="345"/>
    </location>
</feature>
<evidence type="ECO:0000256" key="1">
    <source>
        <dbReference type="ARBA" id="ARBA00000085"/>
    </source>
</evidence>
<sequence length="575" mass="62872">MALAERISMRGDDDNRRDADVVLGDDWVAPDSTVEKELRDTRAQRGLFTLNRSPLTRKIITFNLIALNVLVAGVLWLNSSRDTLAIQRVNALQSEVELIADVFEAGLVAQGATGGTVLGSADGPDVAPVLDALDLREGLQVMVFDSATFLVGEGAGRIAPIIPLKAEQEEPTLISDFLNGLWQGVAGLFTYFADEPDLVLEDRLRREIESGDPALTRVVQGGGKGETVFYAFSPIRLGDTILGTVALASSAAEIDAAVRNERERVLQMFIIATLVSIGLSLVLASTIANPISDLADAAEIGRDRDRKHKNMGRIRIPDLTARPDEIGRLSGALRGMVAALYDRIDANEQFAADVAHEIKNPLASLRSAVGSMRMVKKDEHRHKLLDVIEHDVRRLDRLVSDISNASRLDSELVKEEEQEFDLLKMIGNLSEFLGEDARAKGIEFISDLPKRPILINGLEARLAQVFVNLITNAISFCEDGDAIRVWARRRDNRVLVVVEDTGPGIPEEALEKIFKRFYTSRPQQDFGNNSGLGLAISKQIVEAHGGVIWAENIRPTEADVTSEPLGARFVVGLPI</sequence>
<evidence type="ECO:0000256" key="8">
    <source>
        <dbReference type="ARBA" id="ARBA00022989"/>
    </source>
</evidence>
<dbReference type="InterPro" id="IPR003661">
    <property type="entry name" value="HisK_dim/P_dom"/>
</dbReference>
<dbReference type="InterPro" id="IPR004358">
    <property type="entry name" value="Sig_transdc_His_kin-like_C"/>
</dbReference>
<dbReference type="EMBL" id="JAGISH010000007">
    <property type="protein sequence ID" value="MBP0483429.1"/>
    <property type="molecule type" value="Genomic_DNA"/>
</dbReference>
<accession>A0A940MQ67</accession>
<evidence type="ECO:0000256" key="3">
    <source>
        <dbReference type="ARBA" id="ARBA00012438"/>
    </source>
</evidence>
<dbReference type="InterPro" id="IPR025908">
    <property type="entry name" value="Sensor_TM1"/>
</dbReference>
<dbReference type="PRINTS" id="PR00344">
    <property type="entry name" value="BCTRLSENSOR"/>
</dbReference>
<dbReference type="Gene3D" id="3.30.565.10">
    <property type="entry name" value="Histidine kinase-like ATPase, C-terminal domain"/>
    <property type="match status" value="1"/>
</dbReference>
<dbReference type="Pfam" id="PF02518">
    <property type="entry name" value="HATPase_c"/>
    <property type="match status" value="1"/>
</dbReference>
<keyword evidence="9" id="KW-0902">Two-component regulatory system</keyword>
<comment type="catalytic activity">
    <reaction evidence="1">
        <text>ATP + protein L-histidine = ADP + protein N-phospho-L-histidine.</text>
        <dbReference type="EC" id="2.7.13.3"/>
    </reaction>
</comment>
<feature type="transmembrane region" description="Helical" evidence="11">
    <location>
        <begin position="59"/>
        <end position="78"/>
    </location>
</feature>
<keyword evidence="6 11" id="KW-0812">Transmembrane</keyword>
<feature type="domain" description="Histidine kinase" evidence="12">
    <location>
        <begin position="353"/>
        <end position="575"/>
    </location>
</feature>
<dbReference type="Proteomes" id="UP000675940">
    <property type="component" value="Unassembled WGS sequence"/>
</dbReference>